<feature type="compositionally biased region" description="Polar residues" evidence="1">
    <location>
        <begin position="462"/>
        <end position="483"/>
    </location>
</feature>
<feature type="region of interest" description="Disordered" evidence="1">
    <location>
        <begin position="106"/>
        <end position="131"/>
    </location>
</feature>
<dbReference type="Proteomes" id="UP000009168">
    <property type="component" value="Unassembled WGS sequence"/>
</dbReference>
<feature type="compositionally biased region" description="Basic and acidic residues" evidence="1">
    <location>
        <begin position="112"/>
        <end position="123"/>
    </location>
</feature>
<feature type="region of interest" description="Disordered" evidence="1">
    <location>
        <begin position="351"/>
        <end position="414"/>
    </location>
</feature>
<dbReference type="EMBL" id="GG662407">
    <property type="protein sequence ID" value="EAS05143.1"/>
    <property type="molecule type" value="Genomic_DNA"/>
</dbReference>
<feature type="compositionally biased region" description="Polar residues" evidence="1">
    <location>
        <begin position="1"/>
        <end position="24"/>
    </location>
</feature>
<feature type="region of interest" description="Disordered" evidence="1">
    <location>
        <begin position="435"/>
        <end position="483"/>
    </location>
</feature>
<keyword evidence="3" id="KW-1185">Reference proteome</keyword>
<organism evidence="2 3">
    <name type="scientific">Tetrahymena thermophila (strain SB210)</name>
    <dbReference type="NCBI Taxonomy" id="312017"/>
    <lineage>
        <taxon>Eukaryota</taxon>
        <taxon>Sar</taxon>
        <taxon>Alveolata</taxon>
        <taxon>Ciliophora</taxon>
        <taxon>Intramacronucleata</taxon>
        <taxon>Oligohymenophorea</taxon>
        <taxon>Hymenostomatida</taxon>
        <taxon>Tetrahymenina</taxon>
        <taxon>Tetrahymenidae</taxon>
        <taxon>Tetrahymena</taxon>
    </lineage>
</organism>
<dbReference type="InParanoid" id="I7MJ62"/>
<feature type="compositionally biased region" description="Polar residues" evidence="1">
    <location>
        <begin position="435"/>
        <end position="455"/>
    </location>
</feature>
<dbReference type="OrthoDB" id="290301at2759"/>
<reference evidence="3" key="1">
    <citation type="journal article" date="2006" name="PLoS Biol.">
        <title>Macronuclear genome sequence of the ciliate Tetrahymena thermophila, a model eukaryote.</title>
        <authorList>
            <person name="Eisen J.A."/>
            <person name="Coyne R.S."/>
            <person name="Wu M."/>
            <person name="Wu D."/>
            <person name="Thiagarajan M."/>
            <person name="Wortman J.R."/>
            <person name="Badger J.H."/>
            <person name="Ren Q."/>
            <person name="Amedeo P."/>
            <person name="Jones K.M."/>
            <person name="Tallon L.J."/>
            <person name="Delcher A.L."/>
            <person name="Salzberg S.L."/>
            <person name="Silva J.C."/>
            <person name="Haas B.J."/>
            <person name="Majoros W.H."/>
            <person name="Farzad M."/>
            <person name="Carlton J.M."/>
            <person name="Smith R.K. Jr."/>
            <person name="Garg J."/>
            <person name="Pearlman R.E."/>
            <person name="Karrer K.M."/>
            <person name="Sun L."/>
            <person name="Manning G."/>
            <person name="Elde N.C."/>
            <person name="Turkewitz A.P."/>
            <person name="Asai D.J."/>
            <person name="Wilkes D.E."/>
            <person name="Wang Y."/>
            <person name="Cai H."/>
            <person name="Collins K."/>
            <person name="Stewart B.A."/>
            <person name="Lee S.R."/>
            <person name="Wilamowska K."/>
            <person name="Weinberg Z."/>
            <person name="Ruzzo W.L."/>
            <person name="Wloga D."/>
            <person name="Gaertig J."/>
            <person name="Frankel J."/>
            <person name="Tsao C.-C."/>
            <person name="Gorovsky M.A."/>
            <person name="Keeling P.J."/>
            <person name="Waller R.F."/>
            <person name="Patron N.J."/>
            <person name="Cherry J.M."/>
            <person name="Stover N.A."/>
            <person name="Krieger C.J."/>
            <person name="del Toro C."/>
            <person name="Ryder H.F."/>
            <person name="Williamson S.C."/>
            <person name="Barbeau R.A."/>
            <person name="Hamilton E.P."/>
            <person name="Orias E."/>
        </authorList>
    </citation>
    <scope>NUCLEOTIDE SEQUENCE [LARGE SCALE GENOMIC DNA]</scope>
    <source>
        <strain evidence="3">SB210</strain>
    </source>
</reference>
<accession>I7MJ62</accession>
<proteinExistence type="predicted"/>
<evidence type="ECO:0000256" key="1">
    <source>
        <dbReference type="SAM" id="MobiDB-lite"/>
    </source>
</evidence>
<feature type="compositionally biased region" description="Polar residues" evidence="1">
    <location>
        <begin position="377"/>
        <end position="414"/>
    </location>
</feature>
<dbReference type="AlphaFoldDB" id="I7MJ62"/>
<dbReference type="HOGENOM" id="CLU_491357_0_0_1"/>
<feature type="region of interest" description="Disordered" evidence="1">
    <location>
        <begin position="1"/>
        <end position="37"/>
    </location>
</feature>
<feature type="compositionally biased region" description="Low complexity" evidence="1">
    <location>
        <begin position="351"/>
        <end position="371"/>
    </location>
</feature>
<gene>
    <name evidence="2" type="ORF">TTHERM_00765290</name>
</gene>
<protein>
    <submittedName>
        <fullName evidence="2">Uncharacterized protein</fullName>
    </submittedName>
</protein>
<sequence length="555" mass="62139">MKSQAIYSSHKQSPIRMSSQNQHENVGPRNNVVNQGINGNKTFYQQNLLRNSSATQNIIENTTNYSFSKLNTRNISPNPASENQAMRSKQSFGSDIKLQQIQFNYASPSQDQLKEAKEKESRAKSAGRNNIRARYISQNQRQNGVGNINTNIMNTQMLMNQLQSSTKNVNEDESNNMKKSQQYRIKQGVNSSTKNMIDILGRTQMPQQASTKNNINLSEIDEANHTQSGIFLKKSRNNSNGGSNLPFRGKINASQGSGGSGAILENIQRSSQSQHYNLNGSLHGNNQSLSGIASGNISNNISYVANMNQSSKNAENQSFVDMNIDNINLNNLTESQIRQTRINNLKNYIQNSYSSNTNDSSNHNPSQQNNSGEIKKTSTGTKSPNNQVNNTNQGQRSSSQKNPQINKNQTNYGGYFQNSQQQEKVQPLKALHNFTDSDVQLSSQKNTQELSSGRAQNDKDITSSTTQGQKKTNSMTKQDSNLDEQQLGINDYLKNINSSLNYLKNIGQTYSTNTSSLFTQNISEKDANIEEMHFYAVEFQQNCKKWLSHIEDQKI</sequence>
<dbReference type="GeneID" id="7845486"/>
<dbReference type="RefSeq" id="XP_001025388.1">
    <property type="nucleotide sequence ID" value="XM_001025388.1"/>
</dbReference>
<dbReference type="KEGG" id="tet:TTHERM_00765290"/>
<evidence type="ECO:0000313" key="2">
    <source>
        <dbReference type="EMBL" id="EAS05143.1"/>
    </source>
</evidence>
<evidence type="ECO:0000313" key="3">
    <source>
        <dbReference type="Proteomes" id="UP000009168"/>
    </source>
</evidence>
<name>I7MJ62_TETTS</name>
<feature type="region of interest" description="Disordered" evidence="1">
    <location>
        <begin position="230"/>
        <end position="262"/>
    </location>
</feature>